<sequence>MKSSPFRACQTEQAAVAWLRTPHGAPVFGGRAPIVLITSSTQDGLMSVRPFLDGANGGLYMPPNEIDLAFHRYQDADVVRHRSGTFSKSPCHQPLLPYQYVIHLCGIRRLAALVSTGGGRYP</sequence>
<organism evidence="2">
    <name type="scientific">uncultured Pleomorphomonas sp</name>
    <dbReference type="NCBI Taxonomy" id="442121"/>
    <lineage>
        <taxon>Bacteria</taxon>
        <taxon>Pseudomonadati</taxon>
        <taxon>Pseudomonadota</taxon>
        <taxon>Alphaproteobacteria</taxon>
        <taxon>Hyphomicrobiales</taxon>
        <taxon>Pleomorphomonadaceae</taxon>
        <taxon>Pleomorphomonas</taxon>
        <taxon>environmental samples</taxon>
    </lineage>
</organism>
<dbReference type="InterPro" id="IPR024467">
    <property type="entry name" value="Xre/MbcA/ParS-like_toxin-bd"/>
</dbReference>
<dbReference type="Pfam" id="PF09722">
    <property type="entry name" value="Xre_MbcA_ParS_C"/>
    <property type="match status" value="1"/>
</dbReference>
<protein>
    <recommendedName>
        <fullName evidence="1">Antitoxin Xre/MbcA/ParS-like toxin-binding domain-containing protein</fullName>
    </recommendedName>
</protein>
<gene>
    <name evidence="2" type="ORF">KL86PLE_90192</name>
</gene>
<reference evidence="2" key="1">
    <citation type="submission" date="2016-08" db="EMBL/GenBank/DDBJ databases">
        <authorList>
            <person name="Seilhamer J.J."/>
        </authorList>
    </citation>
    <scope>NUCLEOTIDE SEQUENCE</scope>
    <source>
        <strain evidence="2">86</strain>
    </source>
</reference>
<dbReference type="EMBL" id="FMJD01000013">
    <property type="protein sequence ID" value="SCM79014.1"/>
    <property type="molecule type" value="Genomic_DNA"/>
</dbReference>
<evidence type="ECO:0000259" key="1">
    <source>
        <dbReference type="Pfam" id="PF09722"/>
    </source>
</evidence>
<name>A0A212LNB1_9HYPH</name>
<proteinExistence type="predicted"/>
<evidence type="ECO:0000313" key="2">
    <source>
        <dbReference type="EMBL" id="SCM79014.1"/>
    </source>
</evidence>
<feature type="domain" description="Antitoxin Xre/MbcA/ParS-like toxin-binding" evidence="1">
    <location>
        <begin position="12"/>
        <end position="58"/>
    </location>
</feature>
<dbReference type="AlphaFoldDB" id="A0A212LNB1"/>
<accession>A0A212LNB1</accession>